<sequence length="174" mass="18127">MATVTRPAPERRRTVCLPATVLAVVCAVVLQVAVAAAPASPLPAPVAGLVQSGHLDEARRWLDGELRVHPQDARAHYAEAQVLAQQGLFGPARDELAAARRLAPGLPFAPADSVRALDQELQRLDSGRAPAPAGGADPGLVWSLLLAVAGGGLFAWALMRLARQTSVSTGVSKR</sequence>
<organism evidence="2 3">
    <name type="scientific">Rubrivivax gelatinosus</name>
    <name type="common">Rhodocyclus gelatinosus</name>
    <name type="synonym">Rhodopseudomonas gelatinosa</name>
    <dbReference type="NCBI Taxonomy" id="28068"/>
    <lineage>
        <taxon>Bacteria</taxon>
        <taxon>Pseudomonadati</taxon>
        <taxon>Pseudomonadota</taxon>
        <taxon>Betaproteobacteria</taxon>
        <taxon>Burkholderiales</taxon>
        <taxon>Sphaerotilaceae</taxon>
        <taxon>Rubrivivax</taxon>
    </lineage>
</organism>
<gene>
    <name evidence="2" type="ORF">EV684_109140</name>
</gene>
<dbReference type="OrthoDB" id="5298822at2"/>
<dbReference type="GeneID" id="99685974"/>
<dbReference type="EMBL" id="SLXD01000009">
    <property type="protein sequence ID" value="TCP01501.1"/>
    <property type="molecule type" value="Genomic_DNA"/>
</dbReference>
<reference evidence="2 3" key="1">
    <citation type="submission" date="2019-03" db="EMBL/GenBank/DDBJ databases">
        <title>Genomic Encyclopedia of Type Strains, Phase IV (KMG-IV): sequencing the most valuable type-strain genomes for metagenomic binning, comparative biology and taxonomic classification.</title>
        <authorList>
            <person name="Goeker M."/>
        </authorList>
    </citation>
    <scope>NUCLEOTIDE SEQUENCE [LARGE SCALE GENOMIC DNA]</scope>
    <source>
        <strain evidence="2 3">DSM 1709</strain>
    </source>
</reference>
<dbReference type="InterPro" id="IPR011990">
    <property type="entry name" value="TPR-like_helical_dom_sf"/>
</dbReference>
<dbReference type="RefSeq" id="WP_132648093.1">
    <property type="nucleotide sequence ID" value="NZ_CP181386.1"/>
</dbReference>
<keyword evidence="1" id="KW-0812">Transmembrane</keyword>
<evidence type="ECO:0000256" key="1">
    <source>
        <dbReference type="SAM" id="Phobius"/>
    </source>
</evidence>
<comment type="caution">
    <text evidence="2">The sequence shown here is derived from an EMBL/GenBank/DDBJ whole genome shotgun (WGS) entry which is preliminary data.</text>
</comment>
<keyword evidence="1" id="KW-0472">Membrane</keyword>
<dbReference type="Proteomes" id="UP000295106">
    <property type="component" value="Unassembled WGS sequence"/>
</dbReference>
<name>A0A4R2M611_RUBGE</name>
<evidence type="ECO:0008006" key="4">
    <source>
        <dbReference type="Google" id="ProtNLM"/>
    </source>
</evidence>
<proteinExistence type="predicted"/>
<dbReference type="Gene3D" id="1.25.40.10">
    <property type="entry name" value="Tetratricopeptide repeat domain"/>
    <property type="match status" value="1"/>
</dbReference>
<dbReference type="AlphaFoldDB" id="A0A4R2M611"/>
<dbReference type="SUPFAM" id="SSF48452">
    <property type="entry name" value="TPR-like"/>
    <property type="match status" value="1"/>
</dbReference>
<feature type="transmembrane region" description="Helical" evidence="1">
    <location>
        <begin position="140"/>
        <end position="159"/>
    </location>
</feature>
<evidence type="ECO:0000313" key="2">
    <source>
        <dbReference type="EMBL" id="TCP01501.1"/>
    </source>
</evidence>
<evidence type="ECO:0000313" key="3">
    <source>
        <dbReference type="Proteomes" id="UP000295106"/>
    </source>
</evidence>
<protein>
    <recommendedName>
        <fullName evidence="4">Tetratricopeptide repeat protein</fullName>
    </recommendedName>
</protein>
<accession>A0A4R2M611</accession>
<keyword evidence="1" id="KW-1133">Transmembrane helix</keyword>